<evidence type="ECO:0000259" key="1">
    <source>
        <dbReference type="Pfam" id="PF03372"/>
    </source>
</evidence>
<dbReference type="InterPro" id="IPR050410">
    <property type="entry name" value="CCR4/nocturin_mRNA_transcr"/>
</dbReference>
<dbReference type="GO" id="GO:0000175">
    <property type="term" value="F:3'-5'-RNA exonuclease activity"/>
    <property type="evidence" value="ECO:0007669"/>
    <property type="project" value="TreeGrafter"/>
</dbReference>
<accession>A0A6A5BYG3</accession>
<evidence type="ECO:0000313" key="2">
    <source>
        <dbReference type="EMBL" id="KAF0978385.1"/>
    </source>
</evidence>
<comment type="caution">
    <text evidence="2">The sequence shown here is derived from an EMBL/GenBank/DDBJ whole genome shotgun (WGS) entry which is preliminary data.</text>
</comment>
<sequence>MYWNKYGCNTKYWMDAFSTHLKSVQQCYVIPQKGMTWDNRRNNLTVVTYNVLAQSYISDKLYYYCNKQDLNEKVRAQRILKQLQEIEGDILMFQEIEENVLRVVKNAVTNAFTIFEKKQDREEGVALVIDQLYWGVPLSGFYALNLGHPQKLLYDLFVHKKTNRKILVATTHLIGNPNLFDVQVNQANAAVHLLEYIREQEDAKSSCNKCAAIIVGGDFNADVNSKSYSIFEENGYKSSIKEIHGEELDITFNTNTIHRCIDYLFMKSFNITNNQEPPHVDFNKNIHQPQVVITEKEFLPNQIHGSDHIPVYACYSIK</sequence>
<dbReference type="PANTHER" id="PTHR12121:SF34">
    <property type="entry name" value="PROTEIN ANGEL"/>
    <property type="match status" value="1"/>
</dbReference>
<dbReference type="VEuPathDB" id="AmoebaDB:NfTy_055740"/>
<dbReference type="GeneID" id="68110118"/>
<feature type="domain" description="Endonuclease/exonuclease/phosphatase" evidence="1">
    <location>
        <begin position="47"/>
        <end position="308"/>
    </location>
</feature>
<dbReference type="Proteomes" id="UP000444721">
    <property type="component" value="Unassembled WGS sequence"/>
</dbReference>
<dbReference type="Gene3D" id="3.60.10.10">
    <property type="entry name" value="Endonuclease/exonuclease/phosphatase"/>
    <property type="match status" value="1"/>
</dbReference>
<gene>
    <name evidence="2" type="ORF">FDP41_002900</name>
</gene>
<organism evidence="2 3">
    <name type="scientific">Naegleria fowleri</name>
    <name type="common">Brain eating amoeba</name>
    <dbReference type="NCBI Taxonomy" id="5763"/>
    <lineage>
        <taxon>Eukaryota</taxon>
        <taxon>Discoba</taxon>
        <taxon>Heterolobosea</taxon>
        <taxon>Tetramitia</taxon>
        <taxon>Eutetramitia</taxon>
        <taxon>Vahlkampfiidae</taxon>
        <taxon>Naegleria</taxon>
    </lineage>
</organism>
<proteinExistence type="predicted"/>
<reference evidence="2 3" key="1">
    <citation type="journal article" date="2019" name="Sci. Rep.">
        <title>Nanopore sequencing improves the draft genome of the human pathogenic amoeba Naegleria fowleri.</title>
        <authorList>
            <person name="Liechti N."/>
            <person name="Schurch N."/>
            <person name="Bruggmann R."/>
            <person name="Wittwer M."/>
        </authorList>
    </citation>
    <scope>NUCLEOTIDE SEQUENCE [LARGE SCALE GENOMIC DNA]</scope>
    <source>
        <strain evidence="2 3">ATCC 30894</strain>
    </source>
</reference>
<dbReference type="EMBL" id="VFQX01000030">
    <property type="protein sequence ID" value="KAF0978385.1"/>
    <property type="molecule type" value="Genomic_DNA"/>
</dbReference>
<dbReference type="VEuPathDB" id="AmoebaDB:FDP41_002900"/>
<dbReference type="SUPFAM" id="SSF56219">
    <property type="entry name" value="DNase I-like"/>
    <property type="match status" value="1"/>
</dbReference>
<dbReference type="InterPro" id="IPR005135">
    <property type="entry name" value="Endo/exonuclease/phosphatase"/>
</dbReference>
<protein>
    <recommendedName>
        <fullName evidence="1">Endonuclease/exonuclease/phosphatase domain-containing protein</fullName>
    </recommendedName>
</protein>
<dbReference type="Pfam" id="PF03372">
    <property type="entry name" value="Exo_endo_phos"/>
    <property type="match status" value="1"/>
</dbReference>
<dbReference type="InterPro" id="IPR036691">
    <property type="entry name" value="Endo/exonu/phosph_ase_sf"/>
</dbReference>
<dbReference type="PANTHER" id="PTHR12121">
    <property type="entry name" value="CARBON CATABOLITE REPRESSOR PROTEIN 4"/>
    <property type="match status" value="1"/>
</dbReference>
<name>A0A6A5BYG3_NAEFO</name>
<dbReference type="AlphaFoldDB" id="A0A6A5BYG3"/>
<dbReference type="RefSeq" id="XP_044563098.1">
    <property type="nucleotide sequence ID" value="XM_044706146.1"/>
</dbReference>
<dbReference type="OrthoDB" id="10253982at2759"/>
<evidence type="ECO:0000313" key="3">
    <source>
        <dbReference type="Proteomes" id="UP000444721"/>
    </source>
</evidence>
<keyword evidence="3" id="KW-1185">Reference proteome</keyword>
<dbReference type="VEuPathDB" id="AmoebaDB:NF0114180"/>
<dbReference type="OMA" id="ECACENV"/>